<protein>
    <recommendedName>
        <fullName evidence="4">DUF732 domain-containing protein</fullName>
    </recommendedName>
</protein>
<comment type="caution">
    <text evidence="2">The sequence shown here is derived from an EMBL/GenBank/DDBJ whole genome shotgun (WGS) entry which is preliminary data.</text>
</comment>
<keyword evidence="1" id="KW-0732">Signal</keyword>
<dbReference type="RefSeq" id="WP_142552713.1">
    <property type="nucleotide sequence ID" value="NZ_VIFX01000016.1"/>
</dbReference>
<feature type="signal peptide" evidence="1">
    <location>
        <begin position="1"/>
        <end position="27"/>
    </location>
</feature>
<evidence type="ECO:0008006" key="4">
    <source>
        <dbReference type="Google" id="ProtNLM"/>
    </source>
</evidence>
<evidence type="ECO:0000313" key="2">
    <source>
        <dbReference type="EMBL" id="TQR85939.1"/>
    </source>
</evidence>
<dbReference type="EMBL" id="VIFX01000016">
    <property type="protein sequence ID" value="TQR85939.1"/>
    <property type="molecule type" value="Genomic_DNA"/>
</dbReference>
<reference evidence="2 3" key="1">
    <citation type="submission" date="2018-10" db="EMBL/GenBank/DDBJ databases">
        <title>Draft genome of Mycobacterium hodleri strain B.</title>
        <authorList>
            <person name="Amande T.J."/>
            <person name="Mcgenity T.J."/>
        </authorList>
    </citation>
    <scope>NUCLEOTIDE SEQUENCE [LARGE SCALE GENOMIC DNA]</scope>
    <source>
        <strain evidence="2 3">B</strain>
    </source>
</reference>
<organism evidence="2 3">
    <name type="scientific">Mycolicibacterium hodleri</name>
    <dbReference type="NCBI Taxonomy" id="49897"/>
    <lineage>
        <taxon>Bacteria</taxon>
        <taxon>Bacillati</taxon>
        <taxon>Actinomycetota</taxon>
        <taxon>Actinomycetes</taxon>
        <taxon>Mycobacteriales</taxon>
        <taxon>Mycobacteriaceae</taxon>
        <taxon>Mycolicibacterium</taxon>
    </lineage>
</organism>
<evidence type="ECO:0000313" key="3">
    <source>
        <dbReference type="Proteomes" id="UP000315759"/>
    </source>
</evidence>
<dbReference type="Proteomes" id="UP000315759">
    <property type="component" value="Unassembled WGS sequence"/>
</dbReference>
<proteinExistence type="predicted"/>
<evidence type="ECO:0000256" key="1">
    <source>
        <dbReference type="SAM" id="SignalP"/>
    </source>
</evidence>
<dbReference type="AlphaFoldDB" id="A0A544W109"/>
<accession>A0A544W109</accession>
<sequence>MNTHRATIFTATVLAAAALASAGVASAAPSGPSRVEDTVRTLEAGGYHVIVNRVGTGQLSSCTVESVHPGQTYSTMDSRGGSSPAVTVISKTMHVDLVC</sequence>
<keyword evidence="3" id="KW-1185">Reference proteome</keyword>
<name>A0A544W109_9MYCO</name>
<gene>
    <name evidence="2" type="ORF">D8S82_14250</name>
</gene>
<feature type="chain" id="PRO_5022037865" description="DUF732 domain-containing protein" evidence="1">
    <location>
        <begin position="28"/>
        <end position="99"/>
    </location>
</feature>